<name>A0A381Q7U3_9ZZZZ</name>
<dbReference type="Gene3D" id="3.90.180.10">
    <property type="entry name" value="Medium-chain alcohol dehydrogenases, catalytic domain"/>
    <property type="match status" value="1"/>
</dbReference>
<evidence type="ECO:0000259" key="1">
    <source>
        <dbReference type="SMART" id="SM00829"/>
    </source>
</evidence>
<sequence length="336" mass="36125">MKLVQLEKFGDQGLIFTERGKPSPCLGEVIVKIKAASVNYRDFLIAHGFYNPNLSLPLIPLSDGAGEVVEVGNDVKSFQPGDRVCSMLFQNWHNYSQSWTKSRSISTGCDAAGVLTEYAVLPESALVKMPGNLNFAEASTLPCAAVTAWACLQTADIQKGDTVVLMGTGGVSIFGLQFAKALGANVIITSSSDEKLKRAEILGADGLINYKENTDWGRQAFELSGGGAKLIIEIGGAGTLVQSMEALGVGGHICSIGVIKGGNIEINLFQIMFKNIHLHGITVGPREIQQQMNEFIVQHDIHPVIDREFDFEESPSAIMGIKAGNHFGKIVINMDT</sequence>
<dbReference type="SMART" id="SM00829">
    <property type="entry name" value="PKS_ER"/>
    <property type="match status" value="1"/>
</dbReference>
<feature type="domain" description="Enoyl reductase (ER)" evidence="1">
    <location>
        <begin position="10"/>
        <end position="332"/>
    </location>
</feature>
<dbReference type="AlphaFoldDB" id="A0A381Q7U3"/>
<dbReference type="PANTHER" id="PTHR45033:SF2">
    <property type="entry name" value="ZINC-TYPE ALCOHOL DEHYDROGENASE-LIKE PROTEIN C1773.06C"/>
    <property type="match status" value="1"/>
</dbReference>
<dbReference type="InterPro" id="IPR036291">
    <property type="entry name" value="NAD(P)-bd_dom_sf"/>
</dbReference>
<dbReference type="GO" id="GO:0016491">
    <property type="term" value="F:oxidoreductase activity"/>
    <property type="evidence" value="ECO:0007669"/>
    <property type="project" value="InterPro"/>
</dbReference>
<dbReference type="InterPro" id="IPR013154">
    <property type="entry name" value="ADH-like_N"/>
</dbReference>
<evidence type="ECO:0000313" key="2">
    <source>
        <dbReference type="EMBL" id="SUZ73703.1"/>
    </source>
</evidence>
<dbReference type="SUPFAM" id="SSF51735">
    <property type="entry name" value="NAD(P)-binding Rossmann-fold domains"/>
    <property type="match status" value="1"/>
</dbReference>
<gene>
    <name evidence="2" type="ORF">METZ01_LOCUS26557</name>
</gene>
<dbReference type="Pfam" id="PF00107">
    <property type="entry name" value="ADH_zinc_N"/>
    <property type="match status" value="1"/>
</dbReference>
<dbReference type="CDD" id="cd08276">
    <property type="entry name" value="MDR7"/>
    <property type="match status" value="1"/>
</dbReference>
<dbReference type="SUPFAM" id="SSF50129">
    <property type="entry name" value="GroES-like"/>
    <property type="match status" value="1"/>
</dbReference>
<dbReference type="EMBL" id="UINC01001187">
    <property type="protein sequence ID" value="SUZ73703.1"/>
    <property type="molecule type" value="Genomic_DNA"/>
</dbReference>
<dbReference type="InterPro" id="IPR020843">
    <property type="entry name" value="ER"/>
</dbReference>
<proteinExistence type="predicted"/>
<organism evidence="2">
    <name type="scientific">marine metagenome</name>
    <dbReference type="NCBI Taxonomy" id="408172"/>
    <lineage>
        <taxon>unclassified sequences</taxon>
        <taxon>metagenomes</taxon>
        <taxon>ecological metagenomes</taxon>
    </lineage>
</organism>
<dbReference type="Pfam" id="PF08240">
    <property type="entry name" value="ADH_N"/>
    <property type="match status" value="1"/>
</dbReference>
<dbReference type="InterPro" id="IPR013149">
    <property type="entry name" value="ADH-like_C"/>
</dbReference>
<dbReference type="Gene3D" id="3.40.50.720">
    <property type="entry name" value="NAD(P)-binding Rossmann-like Domain"/>
    <property type="match status" value="1"/>
</dbReference>
<accession>A0A381Q7U3</accession>
<dbReference type="InterPro" id="IPR011032">
    <property type="entry name" value="GroES-like_sf"/>
</dbReference>
<protein>
    <recommendedName>
        <fullName evidence="1">Enoyl reductase (ER) domain-containing protein</fullName>
    </recommendedName>
</protein>
<dbReference type="PANTHER" id="PTHR45033">
    <property type="match status" value="1"/>
</dbReference>
<dbReference type="InterPro" id="IPR052711">
    <property type="entry name" value="Zinc_ADH-like"/>
</dbReference>
<reference evidence="2" key="1">
    <citation type="submission" date="2018-05" db="EMBL/GenBank/DDBJ databases">
        <authorList>
            <person name="Lanie J.A."/>
            <person name="Ng W.-L."/>
            <person name="Kazmierczak K.M."/>
            <person name="Andrzejewski T.M."/>
            <person name="Davidsen T.M."/>
            <person name="Wayne K.J."/>
            <person name="Tettelin H."/>
            <person name="Glass J.I."/>
            <person name="Rusch D."/>
            <person name="Podicherti R."/>
            <person name="Tsui H.-C.T."/>
            <person name="Winkler M.E."/>
        </authorList>
    </citation>
    <scope>NUCLEOTIDE SEQUENCE</scope>
</reference>